<dbReference type="EMBL" id="QFOZ01000001">
    <property type="protein sequence ID" value="PZP89870.1"/>
    <property type="molecule type" value="Genomic_DNA"/>
</dbReference>
<proteinExistence type="predicted"/>
<dbReference type="AlphaFoldDB" id="A0A2W5IDL9"/>
<dbReference type="RefSeq" id="WP_303678581.1">
    <property type="nucleotide sequence ID" value="NZ_JBHWSZ010000014.1"/>
</dbReference>
<protein>
    <recommendedName>
        <fullName evidence="3">DUF4192 domain-containing protein</fullName>
    </recommendedName>
</protein>
<gene>
    <name evidence="1" type="ORF">DI579_01540</name>
</gene>
<evidence type="ECO:0000313" key="2">
    <source>
        <dbReference type="Proteomes" id="UP000248606"/>
    </source>
</evidence>
<accession>A0A2W5IDL9</accession>
<reference evidence="1 2" key="1">
    <citation type="submission" date="2017-08" db="EMBL/GenBank/DDBJ databases">
        <title>Infants hospitalized years apart are colonized by the same room-sourced microbial strains.</title>
        <authorList>
            <person name="Brooks B."/>
            <person name="Olm M.R."/>
            <person name="Firek B.A."/>
            <person name="Baker R."/>
            <person name="Thomas B.C."/>
            <person name="Morowitz M.J."/>
            <person name="Banfield J.F."/>
        </authorList>
    </citation>
    <scope>NUCLEOTIDE SEQUENCE [LARGE SCALE GENOMIC DNA]</scope>
    <source>
        <strain evidence="1">S2_006_000_R1_57</strain>
    </source>
</reference>
<dbReference type="Proteomes" id="UP000248606">
    <property type="component" value="Unassembled WGS sequence"/>
</dbReference>
<comment type="caution">
    <text evidence="1">The sequence shown here is derived from an EMBL/GenBank/DDBJ whole genome shotgun (WGS) entry which is preliminary data.</text>
</comment>
<organism evidence="1 2">
    <name type="scientific">Lawsonella clevelandensis</name>
    <dbReference type="NCBI Taxonomy" id="1528099"/>
    <lineage>
        <taxon>Bacteria</taxon>
        <taxon>Bacillati</taxon>
        <taxon>Actinomycetota</taxon>
        <taxon>Actinomycetes</taxon>
        <taxon>Mycobacteriales</taxon>
        <taxon>Lawsonellaceae</taxon>
        <taxon>Lawsonella</taxon>
    </lineage>
</organism>
<evidence type="ECO:0008006" key="3">
    <source>
        <dbReference type="Google" id="ProtNLM"/>
    </source>
</evidence>
<dbReference type="Pfam" id="PF13830">
    <property type="entry name" value="DUF4192"/>
    <property type="match status" value="1"/>
</dbReference>
<evidence type="ECO:0000313" key="1">
    <source>
        <dbReference type="EMBL" id="PZP89870.1"/>
    </source>
</evidence>
<name>A0A2W5IDL9_9ACTN</name>
<sequence length="332" mass="37753">MHRTISSPGSLIAQLPYFYGFDLQDSLIIITTTCITHLVGPLIRIDIPHEKYMDDCRVTITRALRQLSDREYSELIIVLVSSHWDSDGALYADEIEELCEDTAYKTGFTIRDFYMARSCHPQDRWVSLFTGEQGKVSQEPLARDSHIPADDSLNVFTTAEYLLSREDTRHSLEEHINDTSLLSAWEVRSSHVAFLPLPTHDELYTYLDFSPTTSVKDKAAVSLHQFFLRTIESYQGADGLISLLVDDKAERWVAWMWVLLPTLDLSTRPYVLLTVALWHYMHGDGFRTHTLLDQAESIDPTCASVITLRQLLNLCVEPAAIRTVIDEIAGSQ</sequence>
<dbReference type="InterPro" id="IPR025447">
    <property type="entry name" value="DUF4192"/>
</dbReference>